<evidence type="ECO:0008006" key="4">
    <source>
        <dbReference type="Google" id="ProtNLM"/>
    </source>
</evidence>
<dbReference type="Proteomes" id="UP000541352">
    <property type="component" value="Unassembled WGS sequence"/>
</dbReference>
<name>A0A7W6ERQ0_9BACT</name>
<sequence length="507" mass="57406">MQELPDDRLDELFRKSSEEFEPEFNPKAWEAMRRKLDDEDKKPGAWWWRRAGVIGGMVLLLGLGSYLFWPNTSEIEFVSPKIEIMPKESQRNAPKVSDPSQSQKKAEEVNASETEKANPEAGYEEGSTPNEKPRLALEEKEKEQLTPVQEAKKQSIASSKKQSNSVGVTRQKSFTLKNTREPVLKQTDEESQTARWVKDSKNKRVTSAKVSSTSLSDVISSESKQAKKRNTMVSVVSKDTEPDERVPQASSNEAQEFINSNVTLNELLAKNWKLLAVPVAEPTVAYLPPAPPPVVKKKESAEPPTAFQKGLSSRVVATPDLSFISSSEMLKNPRLALGVMLEHRFARRWSIQVGVIKSDKVYTATGEQYKWPEIWNSQKARPTEVAANCKVLDIPINIRFDVLEGRRSRWFVSSGVSSYKMMNERYDYTYPPHSYPKWMNWEGSTGNYWLGVLNASVGVERQIGRNFSLQVEPFWKIPMAEVGFGKIKLQTSGIFISAKYRLSRTGF</sequence>
<keyword evidence="3" id="KW-1185">Reference proteome</keyword>
<feature type="compositionally biased region" description="Basic and acidic residues" evidence="1">
    <location>
        <begin position="104"/>
        <end position="118"/>
    </location>
</feature>
<gene>
    <name evidence="2" type="ORF">FHS57_003965</name>
</gene>
<proteinExistence type="predicted"/>
<feature type="region of interest" description="Disordered" evidence="1">
    <location>
        <begin position="88"/>
        <end position="251"/>
    </location>
</feature>
<feature type="compositionally biased region" description="Basic and acidic residues" evidence="1">
    <location>
        <begin position="178"/>
        <end position="188"/>
    </location>
</feature>
<organism evidence="2 3">
    <name type="scientific">Runella defluvii</name>
    <dbReference type="NCBI Taxonomy" id="370973"/>
    <lineage>
        <taxon>Bacteria</taxon>
        <taxon>Pseudomonadati</taxon>
        <taxon>Bacteroidota</taxon>
        <taxon>Cytophagia</taxon>
        <taxon>Cytophagales</taxon>
        <taxon>Spirosomataceae</taxon>
        <taxon>Runella</taxon>
    </lineage>
</organism>
<feature type="compositionally biased region" description="Basic and acidic residues" evidence="1">
    <location>
        <begin position="131"/>
        <end position="144"/>
    </location>
</feature>
<feature type="compositionally biased region" description="Polar residues" evidence="1">
    <location>
        <begin position="164"/>
        <end position="177"/>
    </location>
</feature>
<dbReference type="RefSeq" id="WP_183976639.1">
    <property type="nucleotide sequence ID" value="NZ_JACIBY010000008.1"/>
</dbReference>
<dbReference type="AlphaFoldDB" id="A0A7W6ERQ0"/>
<accession>A0A7W6ERQ0</accession>
<reference evidence="2 3" key="1">
    <citation type="submission" date="2020-08" db="EMBL/GenBank/DDBJ databases">
        <title>Genomic Encyclopedia of Type Strains, Phase IV (KMG-IV): sequencing the most valuable type-strain genomes for metagenomic binning, comparative biology and taxonomic classification.</title>
        <authorList>
            <person name="Goeker M."/>
        </authorList>
    </citation>
    <scope>NUCLEOTIDE SEQUENCE [LARGE SCALE GENOMIC DNA]</scope>
    <source>
        <strain evidence="2 3">DSM 17976</strain>
    </source>
</reference>
<protein>
    <recommendedName>
        <fullName evidence="4">Outer membrane protein beta-barrel domain-containing protein</fullName>
    </recommendedName>
</protein>
<feature type="compositionally biased region" description="Low complexity" evidence="1">
    <location>
        <begin position="154"/>
        <end position="163"/>
    </location>
</feature>
<comment type="caution">
    <text evidence="2">The sequence shown here is derived from an EMBL/GenBank/DDBJ whole genome shotgun (WGS) entry which is preliminary data.</text>
</comment>
<feature type="compositionally biased region" description="Low complexity" evidence="1">
    <location>
        <begin position="211"/>
        <end position="223"/>
    </location>
</feature>
<evidence type="ECO:0000256" key="1">
    <source>
        <dbReference type="SAM" id="MobiDB-lite"/>
    </source>
</evidence>
<evidence type="ECO:0000313" key="3">
    <source>
        <dbReference type="Proteomes" id="UP000541352"/>
    </source>
</evidence>
<evidence type="ECO:0000313" key="2">
    <source>
        <dbReference type="EMBL" id="MBB3839954.1"/>
    </source>
</evidence>
<dbReference type="EMBL" id="JACIBY010000008">
    <property type="protein sequence ID" value="MBB3839954.1"/>
    <property type="molecule type" value="Genomic_DNA"/>
</dbReference>